<dbReference type="Proteomes" id="UP000186221">
    <property type="component" value="Unassembled WGS sequence"/>
</dbReference>
<feature type="signal peptide" evidence="1">
    <location>
        <begin position="1"/>
        <end position="19"/>
    </location>
</feature>
<evidence type="ECO:0000313" key="3">
    <source>
        <dbReference type="Proteomes" id="UP000186221"/>
    </source>
</evidence>
<sequence>MRRLAIICALLLAACGADPAPPLAGLDLTPCAGWTGGVPDTEQRLMRAAAAERAGRLCANAKLMAVGWRNFADP</sequence>
<evidence type="ECO:0000313" key="2">
    <source>
        <dbReference type="EMBL" id="SIS82769.1"/>
    </source>
</evidence>
<protein>
    <submittedName>
        <fullName evidence="2">Uncharacterized protein</fullName>
    </submittedName>
</protein>
<evidence type="ECO:0000256" key="1">
    <source>
        <dbReference type="SAM" id="SignalP"/>
    </source>
</evidence>
<dbReference type="STRING" id="453582.SAMN05421580_105208"/>
<accession>A0A1N7M9V8</accession>
<organism evidence="2 3">
    <name type="scientific">Rhodobacter aestuarii</name>
    <dbReference type="NCBI Taxonomy" id="453582"/>
    <lineage>
        <taxon>Bacteria</taxon>
        <taxon>Pseudomonadati</taxon>
        <taxon>Pseudomonadota</taxon>
        <taxon>Alphaproteobacteria</taxon>
        <taxon>Rhodobacterales</taxon>
        <taxon>Rhodobacter group</taxon>
        <taxon>Rhodobacter</taxon>
    </lineage>
</organism>
<keyword evidence="3" id="KW-1185">Reference proteome</keyword>
<feature type="chain" id="PRO_5009943443" evidence="1">
    <location>
        <begin position="20"/>
        <end position="74"/>
    </location>
</feature>
<keyword evidence="1" id="KW-0732">Signal</keyword>
<name>A0A1N7M9V8_9RHOB</name>
<proteinExistence type="predicted"/>
<gene>
    <name evidence="2" type="ORF">SAMN05421580_105208</name>
</gene>
<dbReference type="AlphaFoldDB" id="A0A1N7M9V8"/>
<dbReference type="PROSITE" id="PS51257">
    <property type="entry name" value="PROKAR_LIPOPROTEIN"/>
    <property type="match status" value="1"/>
</dbReference>
<dbReference type="EMBL" id="FTOG01000005">
    <property type="protein sequence ID" value="SIS82769.1"/>
    <property type="molecule type" value="Genomic_DNA"/>
</dbReference>
<reference evidence="3" key="1">
    <citation type="submission" date="2017-01" db="EMBL/GenBank/DDBJ databases">
        <authorList>
            <person name="Varghese N."/>
            <person name="Submissions S."/>
        </authorList>
    </citation>
    <scope>NUCLEOTIDE SEQUENCE [LARGE SCALE GENOMIC DNA]</scope>
    <source>
        <strain evidence="3">DSM 19945</strain>
    </source>
</reference>